<evidence type="ECO:0008006" key="5">
    <source>
        <dbReference type="Google" id="ProtNLM"/>
    </source>
</evidence>
<dbReference type="Proteomes" id="UP000324222">
    <property type="component" value="Unassembled WGS sequence"/>
</dbReference>
<feature type="compositionally biased region" description="Basic and acidic residues" evidence="1">
    <location>
        <begin position="43"/>
        <end position="62"/>
    </location>
</feature>
<dbReference type="EMBL" id="VSRR010002838">
    <property type="protein sequence ID" value="MPC33462.1"/>
    <property type="molecule type" value="Genomic_DNA"/>
</dbReference>
<protein>
    <recommendedName>
        <fullName evidence="5">Secreted protein</fullName>
    </recommendedName>
</protein>
<feature type="region of interest" description="Disordered" evidence="1">
    <location>
        <begin position="25"/>
        <end position="62"/>
    </location>
</feature>
<proteinExistence type="predicted"/>
<dbReference type="AlphaFoldDB" id="A0A5B7EH40"/>
<reference evidence="3 4" key="1">
    <citation type="submission" date="2019-05" db="EMBL/GenBank/DDBJ databases">
        <title>Another draft genome of Portunus trituberculatus and its Hox gene families provides insights of decapod evolution.</title>
        <authorList>
            <person name="Jeong J.-H."/>
            <person name="Song I."/>
            <person name="Kim S."/>
            <person name="Choi T."/>
            <person name="Kim D."/>
            <person name="Ryu S."/>
            <person name="Kim W."/>
        </authorList>
    </citation>
    <scope>NUCLEOTIDE SEQUENCE [LARGE SCALE GENOMIC DNA]</scope>
    <source>
        <tissue evidence="3">Muscle</tissue>
    </source>
</reference>
<comment type="caution">
    <text evidence="3">The sequence shown here is derived from an EMBL/GenBank/DDBJ whole genome shotgun (WGS) entry which is preliminary data.</text>
</comment>
<evidence type="ECO:0000313" key="3">
    <source>
        <dbReference type="EMBL" id="MPC33462.1"/>
    </source>
</evidence>
<keyword evidence="4" id="KW-1185">Reference proteome</keyword>
<feature type="signal peptide" evidence="2">
    <location>
        <begin position="1"/>
        <end position="25"/>
    </location>
</feature>
<gene>
    <name evidence="3" type="ORF">E2C01_026811</name>
</gene>
<name>A0A5B7EH40_PORTR</name>
<sequence>MLIRTAPLVVVLVLVGLPYPHSRHAVRPGHASVVADEEEEKEEEKKEEEYKGIQRKADNNRP</sequence>
<evidence type="ECO:0000256" key="2">
    <source>
        <dbReference type="SAM" id="SignalP"/>
    </source>
</evidence>
<evidence type="ECO:0000256" key="1">
    <source>
        <dbReference type="SAM" id="MobiDB-lite"/>
    </source>
</evidence>
<organism evidence="3 4">
    <name type="scientific">Portunus trituberculatus</name>
    <name type="common">Swimming crab</name>
    <name type="synonym">Neptunus trituberculatus</name>
    <dbReference type="NCBI Taxonomy" id="210409"/>
    <lineage>
        <taxon>Eukaryota</taxon>
        <taxon>Metazoa</taxon>
        <taxon>Ecdysozoa</taxon>
        <taxon>Arthropoda</taxon>
        <taxon>Crustacea</taxon>
        <taxon>Multicrustacea</taxon>
        <taxon>Malacostraca</taxon>
        <taxon>Eumalacostraca</taxon>
        <taxon>Eucarida</taxon>
        <taxon>Decapoda</taxon>
        <taxon>Pleocyemata</taxon>
        <taxon>Brachyura</taxon>
        <taxon>Eubrachyura</taxon>
        <taxon>Portunoidea</taxon>
        <taxon>Portunidae</taxon>
        <taxon>Portuninae</taxon>
        <taxon>Portunus</taxon>
    </lineage>
</organism>
<accession>A0A5B7EH40</accession>
<evidence type="ECO:0000313" key="4">
    <source>
        <dbReference type="Proteomes" id="UP000324222"/>
    </source>
</evidence>
<feature type="chain" id="PRO_5022725255" description="Secreted protein" evidence="2">
    <location>
        <begin position="26"/>
        <end position="62"/>
    </location>
</feature>
<keyword evidence="2" id="KW-0732">Signal</keyword>